<feature type="transmembrane region" description="Helical" evidence="1">
    <location>
        <begin position="49"/>
        <end position="70"/>
    </location>
</feature>
<keyword evidence="3" id="KW-1185">Reference proteome</keyword>
<evidence type="ECO:0000313" key="2">
    <source>
        <dbReference type="EMBL" id="KKO44445.1"/>
    </source>
</evidence>
<proteinExistence type="predicted"/>
<evidence type="ECO:0000313" key="3">
    <source>
        <dbReference type="Proteomes" id="UP000034228"/>
    </source>
</evidence>
<keyword evidence="1" id="KW-1133">Transmembrane helix</keyword>
<evidence type="ECO:0000256" key="1">
    <source>
        <dbReference type="SAM" id="Phobius"/>
    </source>
</evidence>
<dbReference type="EMBL" id="LAHO01000016">
    <property type="protein sequence ID" value="KKO44445.1"/>
    <property type="molecule type" value="Genomic_DNA"/>
</dbReference>
<name>A0A0M2V473_9GAMM</name>
<comment type="caution">
    <text evidence="2">The sequence shown here is derived from an EMBL/GenBank/DDBJ whole genome shotgun (WGS) entry which is preliminary data.</text>
</comment>
<keyword evidence="1" id="KW-0812">Transmembrane</keyword>
<dbReference type="Proteomes" id="UP000034228">
    <property type="component" value="Unassembled WGS sequence"/>
</dbReference>
<reference evidence="2 3" key="1">
    <citation type="submission" date="2015-03" db="EMBL/GenBank/DDBJ databases">
        <title>Draft genome sequences of two protease-producing strains of Arsukibacterium isolated from two cold and alkaline environments.</title>
        <authorList>
            <person name="Lylloff J.E."/>
            <person name="Skov L.B."/>
            <person name="Jepsen M."/>
            <person name="Hallin P.F."/>
            <person name="Sorensen S.J."/>
            <person name="Stougaard P."/>
            <person name="Glaring M.A."/>
        </authorList>
    </citation>
    <scope>NUCLEOTIDE SEQUENCE [LARGE SCALE GENOMIC DNA]</scope>
    <source>
        <strain evidence="2 3">GCM72</strain>
    </source>
</reference>
<organism evidence="2 3">
    <name type="scientific">Arsukibacterium ikkense</name>
    <dbReference type="NCBI Taxonomy" id="336831"/>
    <lineage>
        <taxon>Bacteria</taxon>
        <taxon>Pseudomonadati</taxon>
        <taxon>Pseudomonadota</taxon>
        <taxon>Gammaproteobacteria</taxon>
        <taxon>Chromatiales</taxon>
        <taxon>Chromatiaceae</taxon>
        <taxon>Arsukibacterium</taxon>
    </lineage>
</organism>
<protein>
    <submittedName>
        <fullName evidence="2">Uncharacterized protein</fullName>
    </submittedName>
</protein>
<feature type="transmembrane region" description="Helical" evidence="1">
    <location>
        <begin position="20"/>
        <end position="37"/>
    </location>
</feature>
<keyword evidence="1" id="KW-0472">Membrane</keyword>
<accession>A0A0M2V473</accession>
<dbReference type="AlphaFoldDB" id="A0A0M2V473"/>
<gene>
    <name evidence="2" type="ORF">WG68_15435</name>
</gene>
<sequence>MRIENGNHYRNFEVLKMVKLLFLVPLLMCAIWYLYLQQNNWSLAQGKKGFIYIIAFNLVIALVLTLLLFATRQ</sequence>